<name>A0AAN8JKI9_PATCE</name>
<sequence>MVRVNRLVKLIVIILCCSVLLSFCFWSQCNQPNHINNEDQRPDTGGNLNYQARFHNRDTNSLKNTKDLSTTDLKYHDIDCVINGEYRIKCRRETSEVFVPFSFVQKYFEIYGKISTEDGFEKLAWEHSYSTVHRPREHYSPGGVFMSFEFYNVEERDRVRCISGMEGVPLSTQWTPDGHYYPIQISQFGLSHLSKYLTQGEPEVLILEDGEDDHLENWILPDKRYKLQLQKDKSLETTVVEFTTSDSMKYPGISIPADEKDDFVLCADLRFASNGSITVTIETPNLQLFHIHYVLSSKLISLDGHDIYYGLGERRGQWIHITRTVSVDFDKGLALKFNKVKRTKMKLKVSRITDVSVRGHGWLDNLTLSTTAHLDNFYNAANWLVYHQNDRGGWPIMVQRSLIPGVLELPPGWYSAMAQGQAMSLLVRAYLRTQNTKYLQAAVDAMKLFEIDSTQGGVLTKFADRYDWYEEYPTTPSSFVLNGFIYSLLGLYDLKEVTDGEDSKMASKLYSNGMQTLKKMLLMFDTGSGTFYDLRHITLGIAPNRARWDYHTTHINQLLQLSVIDDDPLFKNTAQRWMDYMKGKRSKHN</sequence>
<dbReference type="GO" id="GO:0015012">
    <property type="term" value="P:heparan sulfate proteoglycan biosynthetic process"/>
    <property type="evidence" value="ECO:0007669"/>
    <property type="project" value="InterPro"/>
</dbReference>
<comment type="catalytic activity">
    <reaction evidence="1">
        <text>[heparosan-N-sulfate](n) = [heparan-N-sulfate](n)</text>
        <dbReference type="Rhea" id="RHEA:20197"/>
        <dbReference type="Rhea" id="RHEA-COMP:9556"/>
        <dbReference type="Rhea" id="RHEA-COMP:9557"/>
        <dbReference type="ChEBI" id="CHEBI:58041"/>
        <dbReference type="ChEBI" id="CHEBI:58287"/>
        <dbReference type="EC" id="5.1.3.17"/>
    </reaction>
</comment>
<evidence type="ECO:0000256" key="10">
    <source>
        <dbReference type="ARBA" id="ARBA00023136"/>
    </source>
</evidence>
<dbReference type="Pfam" id="PF21174">
    <property type="entry name" value="Glce_b_sandwich"/>
    <property type="match status" value="1"/>
</dbReference>
<organism evidence="16 17">
    <name type="scientific">Patella caerulea</name>
    <name type="common">Rayed Mediterranean limpet</name>
    <dbReference type="NCBI Taxonomy" id="87958"/>
    <lineage>
        <taxon>Eukaryota</taxon>
        <taxon>Metazoa</taxon>
        <taxon>Spiralia</taxon>
        <taxon>Lophotrochozoa</taxon>
        <taxon>Mollusca</taxon>
        <taxon>Gastropoda</taxon>
        <taxon>Patellogastropoda</taxon>
        <taxon>Patelloidea</taxon>
        <taxon>Patellidae</taxon>
        <taxon>Patella</taxon>
    </lineage>
</organism>
<evidence type="ECO:0000256" key="4">
    <source>
        <dbReference type="ARBA" id="ARBA00005093"/>
    </source>
</evidence>
<dbReference type="InterPro" id="IPR059154">
    <property type="entry name" value="Glce_b_sandwich"/>
</dbReference>
<evidence type="ECO:0000256" key="3">
    <source>
        <dbReference type="ARBA" id="ARBA00004841"/>
    </source>
</evidence>
<comment type="pathway">
    <text evidence="3">Glycan metabolism; heparin biosynthesis.</text>
</comment>
<evidence type="ECO:0000259" key="14">
    <source>
        <dbReference type="Pfam" id="PF06662"/>
    </source>
</evidence>
<dbReference type="PANTHER" id="PTHR13174:SF3">
    <property type="entry name" value="D-GLUCURONYL C5-EPIMERASE"/>
    <property type="match status" value="1"/>
</dbReference>
<evidence type="ECO:0000256" key="2">
    <source>
        <dbReference type="ARBA" id="ARBA00004606"/>
    </source>
</evidence>
<evidence type="ECO:0000313" key="17">
    <source>
        <dbReference type="Proteomes" id="UP001347796"/>
    </source>
</evidence>
<evidence type="ECO:0000256" key="5">
    <source>
        <dbReference type="ARBA" id="ARBA00005584"/>
    </source>
</evidence>
<dbReference type="InterPro" id="IPR010598">
    <property type="entry name" value="C5-epim_C"/>
</dbReference>
<keyword evidence="7 13" id="KW-0812">Transmembrane</keyword>
<dbReference type="AlphaFoldDB" id="A0AAN8JKI9"/>
<keyword evidence="11" id="KW-0413">Isomerase</keyword>
<protein>
    <recommendedName>
        <fullName evidence="6">heparosan-N-sulfate-glucuronate 5-epimerase</fullName>
        <ecNumber evidence="6">5.1.3.17</ecNumber>
    </recommendedName>
</protein>
<comment type="pathway">
    <text evidence="4">Glycan metabolism; heparan sulfate biosynthesis.</text>
</comment>
<evidence type="ECO:0000256" key="9">
    <source>
        <dbReference type="ARBA" id="ARBA00022989"/>
    </source>
</evidence>
<comment type="similarity">
    <text evidence="5">Belongs to the D-glucuronyl C5-epimerase family.</text>
</comment>
<evidence type="ECO:0000256" key="6">
    <source>
        <dbReference type="ARBA" id="ARBA00012087"/>
    </source>
</evidence>
<proteinExistence type="inferred from homology"/>
<evidence type="ECO:0000256" key="11">
    <source>
        <dbReference type="ARBA" id="ARBA00023235"/>
    </source>
</evidence>
<dbReference type="InterPro" id="IPR039721">
    <property type="entry name" value="C5-epimerase"/>
</dbReference>
<accession>A0AAN8JKI9</accession>
<evidence type="ECO:0000256" key="7">
    <source>
        <dbReference type="ARBA" id="ARBA00022692"/>
    </source>
</evidence>
<evidence type="ECO:0000256" key="13">
    <source>
        <dbReference type="SAM" id="Phobius"/>
    </source>
</evidence>
<evidence type="ECO:0000256" key="12">
    <source>
        <dbReference type="ARBA" id="ARBA00037847"/>
    </source>
</evidence>
<keyword evidence="8" id="KW-0735">Signal-anchor</keyword>
<evidence type="ECO:0000313" key="16">
    <source>
        <dbReference type="EMBL" id="KAK6177681.1"/>
    </source>
</evidence>
<reference evidence="16 17" key="1">
    <citation type="submission" date="2024-01" db="EMBL/GenBank/DDBJ databases">
        <title>The genome of the rayed Mediterranean limpet Patella caerulea (Linnaeus, 1758).</title>
        <authorList>
            <person name="Anh-Thu Weber A."/>
            <person name="Halstead-Nussloch G."/>
        </authorList>
    </citation>
    <scope>NUCLEOTIDE SEQUENCE [LARGE SCALE GENOMIC DNA]</scope>
    <source>
        <strain evidence="16">AATW-2023a</strain>
        <tissue evidence="16">Whole specimen</tissue>
    </source>
</reference>
<keyword evidence="17" id="KW-1185">Reference proteome</keyword>
<gene>
    <name evidence="16" type="ORF">SNE40_015734</name>
</gene>
<evidence type="ECO:0000256" key="1">
    <source>
        <dbReference type="ARBA" id="ARBA00000434"/>
    </source>
</evidence>
<comment type="caution">
    <text evidence="16">The sequence shown here is derived from an EMBL/GenBank/DDBJ whole genome shotgun (WGS) entry which is preliminary data.</text>
</comment>
<keyword evidence="9 13" id="KW-1133">Transmembrane helix</keyword>
<comment type="subcellular location">
    <subcellularLocation>
        <location evidence="12">Endomembrane system</location>
        <topology evidence="12">Single-pass membrane protein</topology>
    </subcellularLocation>
    <subcellularLocation>
        <location evidence="2">Membrane</location>
        <topology evidence="2">Single-pass type II membrane protein</topology>
    </subcellularLocation>
</comment>
<dbReference type="GO" id="GO:0005794">
    <property type="term" value="C:Golgi apparatus"/>
    <property type="evidence" value="ECO:0007669"/>
    <property type="project" value="TreeGrafter"/>
</dbReference>
<feature type="domain" description="D-glucuronyl C5-epimerase C-terminal" evidence="14">
    <location>
        <begin position="388"/>
        <end position="578"/>
    </location>
</feature>
<feature type="transmembrane region" description="Helical" evidence="13">
    <location>
        <begin position="7"/>
        <end position="28"/>
    </location>
</feature>
<dbReference type="PANTHER" id="PTHR13174">
    <property type="entry name" value="D-GLUCURONYL C5-EPIMERASE"/>
    <property type="match status" value="1"/>
</dbReference>
<dbReference type="EC" id="5.1.3.17" evidence="6"/>
<evidence type="ECO:0000259" key="15">
    <source>
        <dbReference type="Pfam" id="PF21174"/>
    </source>
</evidence>
<keyword evidence="10 13" id="KW-0472">Membrane</keyword>
<dbReference type="GO" id="GO:0047464">
    <property type="term" value="F:heparosan-N-sulfate-glucuronate 5-epimerase activity"/>
    <property type="evidence" value="ECO:0007669"/>
    <property type="project" value="UniProtKB-EC"/>
</dbReference>
<feature type="domain" description="D-glucuronyl C5-epimerase beta-sandwich" evidence="15">
    <location>
        <begin position="237"/>
        <end position="360"/>
    </location>
</feature>
<dbReference type="Proteomes" id="UP001347796">
    <property type="component" value="Unassembled WGS sequence"/>
</dbReference>
<evidence type="ECO:0000256" key="8">
    <source>
        <dbReference type="ARBA" id="ARBA00022968"/>
    </source>
</evidence>
<dbReference type="EMBL" id="JAZGQO010000010">
    <property type="protein sequence ID" value="KAK6177681.1"/>
    <property type="molecule type" value="Genomic_DNA"/>
</dbReference>
<dbReference type="Pfam" id="PF06662">
    <property type="entry name" value="C5-epim_C"/>
    <property type="match status" value="1"/>
</dbReference>